<dbReference type="Proteomes" id="UP000272528">
    <property type="component" value="Chromosome"/>
</dbReference>
<evidence type="ECO:0000313" key="2">
    <source>
        <dbReference type="Proteomes" id="UP000272528"/>
    </source>
</evidence>
<sequence>MSNPATFYGVLQTYTILREVHSVEVKLSSRFILVFLLVWPLIAGCTDNVLQSSGGTSSGSGVGSGGTPVKPVTIDFWFPWGGEYKKEFKANVVDEFEKKNPNIKINMTFVETTGNTQASDKLLTAIAASNPPDVALFDRFLIASWAFKGALTDLTGYVEASGISSSDYYDAIWKEAQYENKVYGLPWGTDNREMYYNKTLMKAAGLNPEAPPSSIEELDAMAAKMFKRGLNGRYEQVGFIPWLNQGFLYTQGWNWGGNWEKNGELVPSDPQIVKAVDWMTWYAKTYDIESLDSFTHEIGQTGMNAFLTGKVGFVYDGNWLLNDLKKYSAKFDWGVAPMPAPTGKKPATWAGGWSFVIPKGAVHEKEAWEFIKFVAGKEGTLLWAKRQIENNDITAMPAVNKELNLEGNPNLKVFLDQMPKAFTRPVTPVGSFLWNETFRIQDLAINGRGSPQELLDQLKKNVNAELAKLK</sequence>
<dbReference type="PANTHER" id="PTHR43649:SF12">
    <property type="entry name" value="DIACETYLCHITOBIOSE BINDING PROTEIN DASA"/>
    <property type="match status" value="1"/>
</dbReference>
<dbReference type="OrthoDB" id="9769685at2"/>
<dbReference type="SUPFAM" id="SSF53850">
    <property type="entry name" value="Periplasmic binding protein-like II"/>
    <property type="match status" value="1"/>
</dbReference>
<protein>
    <submittedName>
        <fullName evidence="1">ABC transporter substrate-binding protein</fullName>
    </submittedName>
</protein>
<dbReference type="KEGG" id="palb:EJC50_11005"/>
<dbReference type="Gene3D" id="3.40.190.10">
    <property type="entry name" value="Periplasmic binding protein-like II"/>
    <property type="match status" value="2"/>
</dbReference>
<dbReference type="Pfam" id="PF01547">
    <property type="entry name" value="SBP_bac_1"/>
    <property type="match status" value="1"/>
</dbReference>
<organism evidence="1 2">
    <name type="scientific">Paenibacillus albus</name>
    <dbReference type="NCBI Taxonomy" id="2495582"/>
    <lineage>
        <taxon>Bacteria</taxon>
        <taxon>Bacillati</taxon>
        <taxon>Bacillota</taxon>
        <taxon>Bacilli</taxon>
        <taxon>Bacillales</taxon>
        <taxon>Paenibacillaceae</taxon>
        <taxon>Paenibacillus</taxon>
    </lineage>
</organism>
<evidence type="ECO:0000313" key="1">
    <source>
        <dbReference type="EMBL" id="AZN40120.1"/>
    </source>
</evidence>
<dbReference type="InterPro" id="IPR006059">
    <property type="entry name" value="SBP"/>
</dbReference>
<proteinExistence type="predicted"/>
<gene>
    <name evidence="1" type="ORF">EJC50_11005</name>
</gene>
<name>A0A3Q8X492_9BACL</name>
<dbReference type="PANTHER" id="PTHR43649">
    <property type="entry name" value="ARABINOSE-BINDING PROTEIN-RELATED"/>
    <property type="match status" value="1"/>
</dbReference>
<accession>A0A3Q8X492</accession>
<dbReference type="CDD" id="cd14748">
    <property type="entry name" value="PBP2_UgpB"/>
    <property type="match status" value="1"/>
</dbReference>
<dbReference type="EMBL" id="CP034437">
    <property type="protein sequence ID" value="AZN40120.1"/>
    <property type="molecule type" value="Genomic_DNA"/>
</dbReference>
<reference evidence="2" key="1">
    <citation type="submission" date="2018-12" db="EMBL/GenBank/DDBJ databases">
        <title>Genome sequence of Peanibacillus sp.</title>
        <authorList>
            <person name="Subramani G."/>
            <person name="Srinivasan S."/>
            <person name="Kim M.K."/>
        </authorList>
    </citation>
    <scope>NUCLEOTIDE SEQUENCE [LARGE SCALE GENOMIC DNA]</scope>
    <source>
        <strain evidence="2">18JY67-1</strain>
    </source>
</reference>
<dbReference type="AlphaFoldDB" id="A0A3Q8X492"/>
<keyword evidence="2" id="KW-1185">Reference proteome</keyword>
<dbReference type="InterPro" id="IPR050490">
    <property type="entry name" value="Bact_solute-bd_prot1"/>
</dbReference>